<dbReference type="CDD" id="cd03784">
    <property type="entry name" value="GT1_Gtf-like"/>
    <property type="match status" value="1"/>
</dbReference>
<organism evidence="1 2">
    <name type="scientific">Tunturiibacter gelidiferens</name>
    <dbReference type="NCBI Taxonomy" id="3069689"/>
    <lineage>
        <taxon>Bacteria</taxon>
        <taxon>Pseudomonadati</taxon>
        <taxon>Acidobacteriota</taxon>
        <taxon>Terriglobia</taxon>
        <taxon>Terriglobales</taxon>
        <taxon>Acidobacteriaceae</taxon>
        <taxon>Tunturiibacter</taxon>
    </lineage>
</organism>
<dbReference type="RefSeq" id="WP_183979591.1">
    <property type="nucleotide sequence ID" value="NZ_JACHEB010000009.1"/>
</dbReference>
<dbReference type="GO" id="GO:0008194">
    <property type="term" value="F:UDP-glycosyltransferase activity"/>
    <property type="evidence" value="ECO:0007669"/>
    <property type="project" value="InterPro"/>
</dbReference>
<dbReference type="Pfam" id="PF00201">
    <property type="entry name" value="UDPGT"/>
    <property type="match status" value="1"/>
</dbReference>
<accession>A0A9X0U6X0</accession>
<dbReference type="Gene3D" id="3.40.50.2000">
    <property type="entry name" value="Glycogen Phosphorylase B"/>
    <property type="match status" value="2"/>
</dbReference>
<proteinExistence type="predicted"/>
<protein>
    <submittedName>
        <fullName evidence="1">MGT family glycosyltransferase</fullName>
    </submittedName>
</protein>
<evidence type="ECO:0000313" key="2">
    <source>
        <dbReference type="Proteomes" id="UP000535182"/>
    </source>
</evidence>
<name>A0A9X0U6X0_9BACT</name>
<reference evidence="1 2" key="1">
    <citation type="submission" date="2020-08" db="EMBL/GenBank/DDBJ databases">
        <title>Genomic Encyclopedia of Type Strains, Phase IV (KMG-V): Genome sequencing to study the core and pangenomes of soil and plant-associated prokaryotes.</title>
        <authorList>
            <person name="Whitman W."/>
        </authorList>
    </citation>
    <scope>NUCLEOTIDE SEQUENCE [LARGE SCALE GENOMIC DNA]</scope>
    <source>
        <strain evidence="1 2">X5P2</strain>
    </source>
</reference>
<evidence type="ECO:0000313" key="1">
    <source>
        <dbReference type="EMBL" id="MBB5330292.1"/>
    </source>
</evidence>
<keyword evidence="2" id="KW-1185">Reference proteome</keyword>
<dbReference type="GO" id="GO:0016758">
    <property type="term" value="F:hexosyltransferase activity"/>
    <property type="evidence" value="ECO:0007669"/>
    <property type="project" value="UniProtKB-ARBA"/>
</dbReference>
<dbReference type="EMBL" id="JACHEB010000009">
    <property type="protein sequence ID" value="MBB5330292.1"/>
    <property type="molecule type" value="Genomic_DNA"/>
</dbReference>
<dbReference type="SUPFAM" id="SSF53756">
    <property type="entry name" value="UDP-Glycosyltransferase/glycogen phosphorylase"/>
    <property type="match status" value="1"/>
</dbReference>
<dbReference type="Proteomes" id="UP000535182">
    <property type="component" value="Unassembled WGS sequence"/>
</dbReference>
<dbReference type="PANTHER" id="PTHR48050:SF13">
    <property type="entry name" value="STEROL 3-BETA-GLUCOSYLTRANSFERASE UGT80A2"/>
    <property type="match status" value="1"/>
</dbReference>
<dbReference type="InterPro" id="IPR002213">
    <property type="entry name" value="UDP_glucos_trans"/>
</dbReference>
<comment type="caution">
    <text evidence="1">The sequence shown here is derived from an EMBL/GenBank/DDBJ whole genome shotgun (WGS) entry which is preliminary data.</text>
</comment>
<dbReference type="InterPro" id="IPR050426">
    <property type="entry name" value="Glycosyltransferase_28"/>
</dbReference>
<gene>
    <name evidence="1" type="ORF">HDF14_003925</name>
</gene>
<dbReference type="AlphaFoldDB" id="A0A9X0U6X0"/>
<sequence length="431" mass="47042">MKIGFVSLPLMGHLNPMIALARKLKARGHQVIFLGFPDIGPIVRAADLDFAPCAEKEYPEGSIDKLYGPISKLSGLEVSRWTIREASTAHFTAAAEHLRQKLVENGVEAMVIDIIHTFIELVPMNLGMPYVHIWNVLHVDFTGATPPCFFDWPHETTSEALARNIEGVKAAGELFAPVRPLAIAYAEKIGLQVDWSVSGATVSTLAVVTQTPKEFDFPGIPCPPQFHYAGPFLDNEGRDPVAFAWDKLNGKPLIYASLGTLVNGLDHIYRTILEAVKRLPEVQLVLSVGNNIDLDDLGPIPSNAIVVRKAPQIELLKHAAVCITHAGLNTALESLAQGVPMVAVPIAYDQPGVAARLSYHGVGEFLRVDNLTADHLLELIQKVLANPNYRDKARYFQKVIAEIQGLDLAADVVERALQTALNQEPSAQSVF</sequence>
<dbReference type="PANTHER" id="PTHR48050">
    <property type="entry name" value="STEROL 3-BETA-GLUCOSYLTRANSFERASE"/>
    <property type="match status" value="1"/>
</dbReference>
<dbReference type="FunFam" id="3.40.50.2000:FF:000072">
    <property type="entry name" value="Glycosyl transferase"/>
    <property type="match status" value="1"/>
</dbReference>
<dbReference type="GO" id="GO:0017000">
    <property type="term" value="P:antibiotic biosynthetic process"/>
    <property type="evidence" value="ECO:0007669"/>
    <property type="project" value="UniProtKB-ARBA"/>
</dbReference>